<protein>
    <recommendedName>
        <fullName evidence="4">DUF5074 domain-containing protein</fullName>
    </recommendedName>
</protein>
<feature type="signal peptide" evidence="1">
    <location>
        <begin position="1"/>
        <end position="22"/>
    </location>
</feature>
<dbReference type="OrthoDB" id="9773938at2"/>
<feature type="chain" id="PRO_5016252181" description="DUF5074 domain-containing protein" evidence="1">
    <location>
        <begin position="23"/>
        <end position="359"/>
    </location>
</feature>
<dbReference type="InterPro" id="IPR031815">
    <property type="entry name" value="DUF5074"/>
</dbReference>
<accession>A0A316X9Q4</accession>
<keyword evidence="1" id="KW-0732">Signal</keyword>
<keyword evidence="3" id="KW-1185">Reference proteome</keyword>
<proteinExistence type="predicted"/>
<evidence type="ECO:0000256" key="1">
    <source>
        <dbReference type="SAM" id="SignalP"/>
    </source>
</evidence>
<evidence type="ECO:0000313" key="2">
    <source>
        <dbReference type="EMBL" id="PWN70501.1"/>
    </source>
</evidence>
<dbReference type="InterPro" id="IPR015943">
    <property type="entry name" value="WD40/YVTN_repeat-like_dom_sf"/>
</dbReference>
<dbReference type="SUPFAM" id="SSF63825">
    <property type="entry name" value="YWTD domain"/>
    <property type="match status" value="1"/>
</dbReference>
<evidence type="ECO:0000313" key="3">
    <source>
        <dbReference type="Proteomes" id="UP000236594"/>
    </source>
</evidence>
<name>A0A316X9Q4_9FLAO</name>
<dbReference type="Gene3D" id="2.130.10.10">
    <property type="entry name" value="YVTN repeat-like/Quinoprotein amine dehydrogenase"/>
    <property type="match status" value="1"/>
</dbReference>
<dbReference type="PROSITE" id="PS51257">
    <property type="entry name" value="PROKAR_LIPOPROTEIN"/>
    <property type="match status" value="1"/>
</dbReference>
<dbReference type="EMBL" id="PPED02000002">
    <property type="protein sequence ID" value="PWN70501.1"/>
    <property type="molecule type" value="Genomic_DNA"/>
</dbReference>
<dbReference type="AlphaFoldDB" id="A0A316X9Q4"/>
<dbReference type="Pfam" id="PF16819">
    <property type="entry name" value="DUF5074"/>
    <property type="match status" value="1"/>
</dbReference>
<dbReference type="RefSeq" id="WP_109712123.1">
    <property type="nucleotide sequence ID" value="NZ_PPED02000002.1"/>
</dbReference>
<reference evidence="2 3" key="1">
    <citation type="submission" date="2018-04" db="EMBL/GenBank/DDBJ databases">
        <title>Draft Genome Sequence of Phosphate-Solubilizing Chryseobacterium sp. ISE14 that is a Biocontrol and Plant Growth-Promoting Rhizobacterium Isolated from Cucumber.</title>
        <authorList>
            <person name="Jeong J.-J."/>
            <person name="Sang M.K."/>
            <person name="Choi I.-G."/>
            <person name="Kim K.D."/>
        </authorList>
    </citation>
    <scope>NUCLEOTIDE SEQUENCE [LARGE SCALE GENOMIC DNA]</scope>
    <source>
        <strain evidence="2 3">ISE14</strain>
    </source>
</reference>
<organism evidence="2 3">
    <name type="scientific">Chryseobacterium phosphatilyticum</name>
    <dbReference type="NCBI Taxonomy" id="475075"/>
    <lineage>
        <taxon>Bacteria</taxon>
        <taxon>Pseudomonadati</taxon>
        <taxon>Bacteroidota</taxon>
        <taxon>Flavobacteriia</taxon>
        <taxon>Flavobacteriales</taxon>
        <taxon>Weeksellaceae</taxon>
        <taxon>Chryseobacterium group</taxon>
        <taxon>Chryseobacterium</taxon>
    </lineage>
</organism>
<evidence type="ECO:0008006" key="4">
    <source>
        <dbReference type="Google" id="ProtNLM"/>
    </source>
</evidence>
<gene>
    <name evidence="2" type="ORF">C1631_011065</name>
</gene>
<dbReference type="Proteomes" id="UP000236594">
    <property type="component" value="Unassembled WGS sequence"/>
</dbReference>
<sequence length="359" mass="38740">MNIRKILPLALLSALLFSVSCSNDIDLGTETNLPTSYEKGVLIANEGGFTTPTADVSFLSNTLTYGYNNIYTNTNKEELGKVLQSIGLNGDRAYLVSNIPNKIDIVNRTNFKKTATVTANLDNARYIAFSGDKYYVTNNNFATVPNVRKVNVYNVSDNAFVTSVNFPRYAEKIVAAEGNIIVQTDGVGYATTAPYAAYPTGYTVTVVKPSTNTADQTITLPSKGIIRDLISYNGIAYVLASDDADSYIYKINSAAGTYTTTTITGIPQGLKLRADNDTFYLLTGSKAVFKMSMNSTVVPNVPLLSLFGNVYGFDVIDNKIYASDASFSTASKVYVYDTAGGNLLANFNAGIGTNGFYKN</sequence>
<comment type="caution">
    <text evidence="2">The sequence shown here is derived from an EMBL/GenBank/DDBJ whole genome shotgun (WGS) entry which is preliminary data.</text>
</comment>